<sequence>MRLAIFLFGMFFRFWQMRRICAPPSSSKGDGGLKPASSDGIFSPVAAPYGHVAIRRLNGRRALHIPSHRFGSTTGNAGAF</sequence>
<reference evidence="1" key="1">
    <citation type="submission" date="2020-02" db="EMBL/GenBank/DDBJ databases">
        <title>Unexpected conservation and global transmission of agrobacterial virulence plasmids.</title>
        <authorList>
            <person name="Weisberg A.J."/>
            <person name="Davis E.W. II"/>
            <person name="Tabima J.R."/>
            <person name="Belcher M.S."/>
            <person name="Miller M."/>
            <person name="Kuo C.-H."/>
            <person name="Loper J.E."/>
            <person name="Grunwald N.J."/>
            <person name="Putnam M.L."/>
            <person name="Chang J.H."/>
        </authorList>
    </citation>
    <scope>NUCLEOTIDE SEQUENCE</scope>
    <source>
        <strain evidence="1">Q15/94</strain>
    </source>
</reference>
<evidence type="ECO:0000313" key="1">
    <source>
        <dbReference type="EMBL" id="QTG12934.1"/>
    </source>
</evidence>
<gene>
    <name evidence="1" type="ORF">G6M86_06625</name>
</gene>
<dbReference type="EMBL" id="CP049216">
    <property type="protein sequence ID" value="QTG12934.1"/>
    <property type="molecule type" value="Genomic_DNA"/>
</dbReference>
<dbReference type="RefSeq" id="WP_065702474.1">
    <property type="nucleotide sequence ID" value="NZ_CP032921.1"/>
</dbReference>
<name>A0AAJ4N0D4_AGRTU</name>
<dbReference type="Proteomes" id="UP000663946">
    <property type="component" value="Chromosome 1"/>
</dbReference>
<organism evidence="1 2">
    <name type="scientific">Agrobacterium tumefaciens</name>
    <dbReference type="NCBI Taxonomy" id="358"/>
    <lineage>
        <taxon>Bacteria</taxon>
        <taxon>Pseudomonadati</taxon>
        <taxon>Pseudomonadota</taxon>
        <taxon>Alphaproteobacteria</taxon>
        <taxon>Hyphomicrobiales</taxon>
        <taxon>Rhizobiaceae</taxon>
        <taxon>Rhizobium/Agrobacterium group</taxon>
        <taxon>Agrobacterium</taxon>
        <taxon>Agrobacterium tumefaciens complex</taxon>
    </lineage>
</organism>
<proteinExistence type="predicted"/>
<accession>A0AAJ4N0D4</accession>
<dbReference type="AlphaFoldDB" id="A0AAJ4N0D4"/>
<protein>
    <submittedName>
        <fullName evidence="1">Uncharacterized protein</fullName>
    </submittedName>
</protein>
<evidence type="ECO:0000313" key="2">
    <source>
        <dbReference type="Proteomes" id="UP000663946"/>
    </source>
</evidence>